<dbReference type="AlphaFoldDB" id="A0A1S8CR37"/>
<dbReference type="CDD" id="cd13400">
    <property type="entry name" value="LT_IagB-like"/>
    <property type="match status" value="1"/>
</dbReference>
<organism evidence="3 4">
    <name type="scientific">Alkanindiges hydrocarboniclasticus</name>
    <dbReference type="NCBI Taxonomy" id="1907941"/>
    <lineage>
        <taxon>Bacteria</taxon>
        <taxon>Pseudomonadati</taxon>
        <taxon>Pseudomonadota</taxon>
        <taxon>Gammaproteobacteria</taxon>
        <taxon>Moraxellales</taxon>
        <taxon>Moraxellaceae</taxon>
        <taxon>Alkanindiges</taxon>
    </lineage>
</organism>
<dbReference type="STRING" id="1907941.BKE30_14615"/>
<dbReference type="EMBL" id="MLCN01000055">
    <property type="protein sequence ID" value="ONG37361.1"/>
    <property type="molecule type" value="Genomic_DNA"/>
</dbReference>
<reference evidence="3 4" key="1">
    <citation type="submission" date="2016-10" db="EMBL/GenBank/DDBJ databases">
        <title>Draft Genome sequence of Alkanindiges sp. strain H1.</title>
        <authorList>
            <person name="Subhash Y."/>
            <person name="Lee S."/>
        </authorList>
    </citation>
    <scope>NUCLEOTIDE SEQUENCE [LARGE SCALE GENOMIC DNA]</scope>
    <source>
        <strain evidence="3 4">H1</strain>
    </source>
</reference>
<dbReference type="InterPro" id="IPR008258">
    <property type="entry name" value="Transglycosylase_SLT_dom_1"/>
</dbReference>
<evidence type="ECO:0000256" key="1">
    <source>
        <dbReference type="SAM" id="SignalP"/>
    </source>
</evidence>
<dbReference type="InterPro" id="IPR023346">
    <property type="entry name" value="Lysozyme-like_dom_sf"/>
</dbReference>
<feature type="signal peptide" evidence="1">
    <location>
        <begin position="1"/>
        <end position="24"/>
    </location>
</feature>
<dbReference type="Gene3D" id="1.10.530.10">
    <property type="match status" value="1"/>
</dbReference>
<evidence type="ECO:0000313" key="3">
    <source>
        <dbReference type="EMBL" id="ONG37361.1"/>
    </source>
</evidence>
<keyword evidence="1" id="KW-0732">Signal</keyword>
<dbReference type="Proteomes" id="UP000192132">
    <property type="component" value="Unassembled WGS sequence"/>
</dbReference>
<accession>A0A1S8CR37</accession>
<keyword evidence="4" id="KW-1185">Reference proteome</keyword>
<evidence type="ECO:0000259" key="2">
    <source>
        <dbReference type="Pfam" id="PF01464"/>
    </source>
</evidence>
<evidence type="ECO:0000313" key="4">
    <source>
        <dbReference type="Proteomes" id="UP000192132"/>
    </source>
</evidence>
<protein>
    <recommendedName>
        <fullName evidence="2">Transglycosylase SLT domain-containing protein</fullName>
    </recommendedName>
</protein>
<comment type="caution">
    <text evidence="3">The sequence shown here is derived from an EMBL/GenBank/DDBJ whole genome shotgun (WGS) entry which is preliminary data.</text>
</comment>
<proteinExistence type="predicted"/>
<dbReference type="Pfam" id="PF01464">
    <property type="entry name" value="SLT"/>
    <property type="match status" value="1"/>
</dbReference>
<feature type="domain" description="Transglycosylase SLT" evidence="2">
    <location>
        <begin position="54"/>
        <end position="162"/>
    </location>
</feature>
<feature type="chain" id="PRO_5013068846" description="Transglycosylase SLT domain-containing protein" evidence="1">
    <location>
        <begin position="25"/>
        <end position="182"/>
    </location>
</feature>
<sequence>MRNLTAYQCIFTVLLILNTWNASFAVASTIYAEPVSYHASKRSKAKPMPYFYGCFFATSQKYRIPADLLIAIAQTESSMNPRAYNNNGSTQDHGLMQINSSWLPKISRNFGITKEALYEPCTSIEVGAWILTHNFVENGYSWNAVGAYNVGNIKTSNKTSAEKYMLKVWKNLQKFHNGEIIQ</sequence>
<dbReference type="SUPFAM" id="SSF53955">
    <property type="entry name" value="Lysozyme-like"/>
    <property type="match status" value="1"/>
</dbReference>
<name>A0A1S8CR37_9GAMM</name>
<gene>
    <name evidence="3" type="ORF">BKE30_14615</name>
</gene>